<evidence type="ECO:0000256" key="9">
    <source>
        <dbReference type="ARBA" id="ARBA00022741"/>
    </source>
</evidence>
<dbReference type="InterPro" id="IPR023298">
    <property type="entry name" value="ATPase_P-typ_TM_dom_sf"/>
</dbReference>
<evidence type="ECO:0000256" key="16">
    <source>
        <dbReference type="ARBA" id="ARBA00049338"/>
    </source>
</evidence>
<evidence type="ECO:0000256" key="3">
    <source>
        <dbReference type="ARBA" id="ARBA00022448"/>
    </source>
</evidence>
<evidence type="ECO:0000256" key="15">
    <source>
        <dbReference type="ARBA" id="ARBA00039103"/>
    </source>
</evidence>
<dbReference type="FunFam" id="2.70.150.10:FF:000002">
    <property type="entry name" value="Copper-transporting ATPase 1, putative"/>
    <property type="match status" value="1"/>
</dbReference>
<dbReference type="STRING" id="571933.SAMN05216362_15021"/>
<dbReference type="CDD" id="cd07545">
    <property type="entry name" value="P-type_ATPase_Cd-like"/>
    <property type="match status" value="1"/>
</dbReference>
<dbReference type="SUPFAM" id="SSF81653">
    <property type="entry name" value="Calcium ATPase, transduction domain A"/>
    <property type="match status" value="1"/>
</dbReference>
<dbReference type="PROSITE" id="PS01229">
    <property type="entry name" value="COF_2"/>
    <property type="match status" value="1"/>
</dbReference>
<dbReference type="PANTHER" id="PTHR48085:SF5">
    <property type="entry name" value="CADMIUM_ZINC-TRANSPORTING ATPASE HMA4-RELATED"/>
    <property type="match status" value="1"/>
</dbReference>
<dbReference type="CDD" id="cd00371">
    <property type="entry name" value="HMA"/>
    <property type="match status" value="1"/>
</dbReference>
<keyword evidence="13" id="KW-0406">Ion transport</keyword>
<keyword evidence="8 17" id="KW-0479">Metal-binding</keyword>
<evidence type="ECO:0000259" key="18">
    <source>
        <dbReference type="PROSITE" id="PS50846"/>
    </source>
</evidence>
<evidence type="ECO:0000256" key="17">
    <source>
        <dbReference type="RuleBase" id="RU362081"/>
    </source>
</evidence>
<dbReference type="NCBIfam" id="TIGR01512">
    <property type="entry name" value="ATPase-IB2_Cd"/>
    <property type="match status" value="1"/>
</dbReference>
<feature type="transmembrane region" description="Helical" evidence="17">
    <location>
        <begin position="88"/>
        <end position="106"/>
    </location>
</feature>
<evidence type="ECO:0000256" key="5">
    <source>
        <dbReference type="ARBA" id="ARBA00022539"/>
    </source>
</evidence>
<evidence type="ECO:0000256" key="2">
    <source>
        <dbReference type="ARBA" id="ARBA00006024"/>
    </source>
</evidence>
<evidence type="ECO:0000256" key="10">
    <source>
        <dbReference type="ARBA" id="ARBA00022840"/>
    </source>
</evidence>
<dbReference type="InterPro" id="IPR023214">
    <property type="entry name" value="HAD_sf"/>
</dbReference>
<dbReference type="InterPro" id="IPR051014">
    <property type="entry name" value="Cation_Transport_ATPase_IB"/>
</dbReference>
<dbReference type="InterPro" id="IPR017969">
    <property type="entry name" value="Heavy-metal-associated_CS"/>
</dbReference>
<dbReference type="SUPFAM" id="SSF56784">
    <property type="entry name" value="HAD-like"/>
    <property type="match status" value="1"/>
</dbReference>
<accession>A0A1H9LRM6</accession>
<dbReference type="Gene3D" id="3.40.1110.10">
    <property type="entry name" value="Calcium-transporting ATPase, cytoplasmic domain N"/>
    <property type="match status" value="1"/>
</dbReference>
<reference evidence="19 20" key="1">
    <citation type="submission" date="2016-10" db="EMBL/GenBank/DDBJ databases">
        <authorList>
            <person name="de Groot N.N."/>
        </authorList>
    </citation>
    <scope>NUCLEOTIDE SEQUENCE [LARGE SCALE GENOMIC DNA]</scope>
    <source>
        <strain evidence="19 20">DSM 21633</strain>
    </source>
</reference>
<dbReference type="InterPro" id="IPR059000">
    <property type="entry name" value="ATPase_P-type_domA"/>
</dbReference>
<dbReference type="PRINTS" id="PR00941">
    <property type="entry name" value="CDATPASE"/>
</dbReference>
<keyword evidence="14 17" id="KW-0472">Membrane</keyword>
<dbReference type="EC" id="7.2.2.21" evidence="15"/>
<organism evidence="19 20">
    <name type="scientific">Piscibacillus halophilus</name>
    <dbReference type="NCBI Taxonomy" id="571933"/>
    <lineage>
        <taxon>Bacteria</taxon>
        <taxon>Bacillati</taxon>
        <taxon>Bacillota</taxon>
        <taxon>Bacilli</taxon>
        <taxon>Bacillales</taxon>
        <taxon>Bacillaceae</taxon>
        <taxon>Piscibacillus</taxon>
    </lineage>
</organism>
<evidence type="ECO:0000256" key="11">
    <source>
        <dbReference type="ARBA" id="ARBA00022967"/>
    </source>
</evidence>
<evidence type="ECO:0000313" key="19">
    <source>
        <dbReference type="EMBL" id="SER13857.1"/>
    </source>
</evidence>
<dbReference type="NCBIfam" id="TIGR01525">
    <property type="entry name" value="ATPase-IB_hvy"/>
    <property type="match status" value="1"/>
</dbReference>
<gene>
    <name evidence="19" type="ORF">SAMN05216362_15021</name>
</gene>
<dbReference type="AlphaFoldDB" id="A0A1H9LRM6"/>
<dbReference type="InterPro" id="IPR036412">
    <property type="entry name" value="HAD-like_sf"/>
</dbReference>
<dbReference type="PROSITE" id="PS50846">
    <property type="entry name" value="HMA_2"/>
    <property type="match status" value="1"/>
</dbReference>
<evidence type="ECO:0000256" key="6">
    <source>
        <dbReference type="ARBA" id="ARBA00022553"/>
    </source>
</evidence>
<dbReference type="Gene3D" id="3.30.70.100">
    <property type="match status" value="1"/>
</dbReference>
<dbReference type="SFLD" id="SFLDS00003">
    <property type="entry name" value="Haloacid_Dehalogenase"/>
    <property type="match status" value="1"/>
</dbReference>
<name>A0A1H9LRM6_9BACI</name>
<feature type="transmembrane region" description="Helical" evidence="17">
    <location>
        <begin position="344"/>
        <end position="368"/>
    </location>
</feature>
<dbReference type="InterPro" id="IPR018303">
    <property type="entry name" value="ATPase_P-typ_P_site"/>
</dbReference>
<comment type="catalytic activity">
    <reaction evidence="16">
        <text>Cd(2+)(in) + ATP + H2O = Cd(2+)(out) + ADP + phosphate + H(+)</text>
        <dbReference type="Rhea" id="RHEA:12132"/>
        <dbReference type="ChEBI" id="CHEBI:15377"/>
        <dbReference type="ChEBI" id="CHEBI:15378"/>
        <dbReference type="ChEBI" id="CHEBI:30616"/>
        <dbReference type="ChEBI" id="CHEBI:43474"/>
        <dbReference type="ChEBI" id="CHEBI:48775"/>
        <dbReference type="ChEBI" id="CHEBI:456216"/>
        <dbReference type="EC" id="7.2.2.21"/>
    </reaction>
</comment>
<dbReference type="InterPro" id="IPR023299">
    <property type="entry name" value="ATPase_P-typ_cyto_dom_N"/>
</dbReference>
<feature type="transmembrane region" description="Helical" evidence="17">
    <location>
        <begin position="647"/>
        <end position="667"/>
    </location>
</feature>
<feature type="transmembrane region" description="Helical" evidence="17">
    <location>
        <begin position="145"/>
        <end position="171"/>
    </location>
</feature>
<protein>
    <recommendedName>
        <fullName evidence="15">Cd(2+)-exporting ATPase</fullName>
        <ecNumber evidence="15">7.2.2.21</ecNumber>
    </recommendedName>
</protein>
<dbReference type="OrthoDB" id="9813266at2"/>
<feature type="transmembrane region" description="Helical" evidence="17">
    <location>
        <begin position="113"/>
        <end position="133"/>
    </location>
</feature>
<dbReference type="InterPro" id="IPR001757">
    <property type="entry name" value="P_typ_ATPase"/>
</dbReference>
<evidence type="ECO:0000256" key="12">
    <source>
        <dbReference type="ARBA" id="ARBA00022989"/>
    </source>
</evidence>
<dbReference type="Gene3D" id="3.40.50.1000">
    <property type="entry name" value="HAD superfamily/HAD-like"/>
    <property type="match status" value="1"/>
</dbReference>
<dbReference type="NCBIfam" id="TIGR01511">
    <property type="entry name" value="ATPase-IB1_Cu"/>
    <property type="match status" value="1"/>
</dbReference>
<dbReference type="RefSeq" id="WP_091775778.1">
    <property type="nucleotide sequence ID" value="NZ_FOES01000050.1"/>
</dbReference>
<dbReference type="PANTHER" id="PTHR48085">
    <property type="entry name" value="CADMIUM/ZINC-TRANSPORTING ATPASE HMA2-RELATED"/>
    <property type="match status" value="1"/>
</dbReference>
<evidence type="ECO:0000313" key="20">
    <source>
        <dbReference type="Proteomes" id="UP000199427"/>
    </source>
</evidence>
<dbReference type="GO" id="GO:0005886">
    <property type="term" value="C:plasma membrane"/>
    <property type="evidence" value="ECO:0007669"/>
    <property type="project" value="UniProtKB-SubCell"/>
</dbReference>
<keyword evidence="11" id="KW-1278">Translocase</keyword>
<dbReference type="InterPro" id="IPR036163">
    <property type="entry name" value="HMA_dom_sf"/>
</dbReference>
<dbReference type="SUPFAM" id="SSF81665">
    <property type="entry name" value="Calcium ATPase, transmembrane domain M"/>
    <property type="match status" value="1"/>
</dbReference>
<dbReference type="PROSITE" id="PS01047">
    <property type="entry name" value="HMA_1"/>
    <property type="match status" value="1"/>
</dbReference>
<dbReference type="GO" id="GO:0008551">
    <property type="term" value="F:P-type cadmium transporter activity"/>
    <property type="evidence" value="ECO:0007669"/>
    <property type="project" value="UniProtKB-EC"/>
</dbReference>
<dbReference type="Proteomes" id="UP000199427">
    <property type="component" value="Unassembled WGS sequence"/>
</dbReference>
<dbReference type="InterPro" id="IPR044492">
    <property type="entry name" value="P_typ_ATPase_HD_dom"/>
</dbReference>
<keyword evidence="10 17" id="KW-0067">ATP-binding</keyword>
<evidence type="ECO:0000256" key="14">
    <source>
        <dbReference type="ARBA" id="ARBA00023136"/>
    </source>
</evidence>
<dbReference type="InterPro" id="IPR027256">
    <property type="entry name" value="P-typ_ATPase_IB"/>
</dbReference>
<dbReference type="EMBL" id="FOES01000050">
    <property type="protein sequence ID" value="SER13857.1"/>
    <property type="molecule type" value="Genomic_DNA"/>
</dbReference>
<evidence type="ECO:0000256" key="13">
    <source>
        <dbReference type="ARBA" id="ARBA00023065"/>
    </source>
</evidence>
<dbReference type="InterPro" id="IPR006121">
    <property type="entry name" value="HMA_dom"/>
</dbReference>
<sequence>MGEKEQSFYVQGMSCANCAKTFENNVKEIPTVENANVNFGASKITVTGSASIDELERAGSFENLKVTQEYEQNSSKSFWDYVKENGNVVGSLVLLALGITLFYQLGEEHPITIGGFVASIVVGGYRLFIAGFQNLVKLRFDMKTLMTIAVIGAALIGEWIEGAAVVILFAISEALESYSMDQARNSIKSLMGIAPKTANVIRNGNDQEINVDDIQIDDIVVVRPGEKIPVDGVVSKGESSINQAAITGESLPVFKGLEDEVFAGTLNEEGYLEVRATKLVKDTTLAKIIHLVEEAQNEKAPAQQFVDRFAAYYTPLIMLIALGVATIPPLFFGAGFENWLYQGLAVLVVGCPCALVVSTPVAIVTAIGSAARNGVLVKGGAYLEALGHIDAIAFDKTGTITQGKPEVQSYKILSNNMSVEEFFTIASSLERQSQHPLAQAVIHYAELFDVNPYNVDDFHSVTGKGIMGTIEGIPYKIGSPGMFESLSSSIEKEVENLQDEGYTVILMSQNDDIVGLIAIADAVRDMSRNMVKDIHRLGMKHSILLTGDNENTARTIANQVGIKEYLANLLPKDKQIQIKQLSGKYGKVVMVGDGVNDAPALATADVGIAMGSAGTDTALETADIALMGDDLSKLPFTVRLSRRTLNIIKQNIGFALGLKILALLLVIPGWLTLWIAILADMGATLLVTLNALRLIKNKEEAGTKPSKIKNRGRHQN</sequence>
<dbReference type="Pfam" id="PF00702">
    <property type="entry name" value="Hydrolase"/>
    <property type="match status" value="1"/>
</dbReference>
<proteinExistence type="inferred from homology"/>
<dbReference type="InterPro" id="IPR008250">
    <property type="entry name" value="ATPase_P-typ_transduc_dom_A_sf"/>
</dbReference>
<keyword evidence="20" id="KW-1185">Reference proteome</keyword>
<evidence type="ECO:0000256" key="1">
    <source>
        <dbReference type="ARBA" id="ARBA00004651"/>
    </source>
</evidence>
<dbReference type="GO" id="GO:0016887">
    <property type="term" value="F:ATP hydrolysis activity"/>
    <property type="evidence" value="ECO:0007669"/>
    <property type="project" value="InterPro"/>
</dbReference>
<dbReference type="SFLD" id="SFLDF00027">
    <property type="entry name" value="p-type_atpase"/>
    <property type="match status" value="1"/>
</dbReference>
<dbReference type="GO" id="GO:0046872">
    <property type="term" value="F:metal ion binding"/>
    <property type="evidence" value="ECO:0007669"/>
    <property type="project" value="UniProtKB-KW"/>
</dbReference>
<dbReference type="GO" id="GO:0005524">
    <property type="term" value="F:ATP binding"/>
    <property type="evidence" value="ECO:0007669"/>
    <property type="project" value="UniProtKB-UniRule"/>
</dbReference>
<evidence type="ECO:0000256" key="4">
    <source>
        <dbReference type="ARBA" id="ARBA00022475"/>
    </source>
</evidence>
<comment type="subcellular location">
    <subcellularLocation>
        <location evidence="1">Cell membrane</location>
        <topology evidence="1">Multi-pass membrane protein</topology>
    </subcellularLocation>
</comment>
<keyword evidence="12 17" id="KW-1133">Transmembrane helix</keyword>
<dbReference type="NCBIfam" id="TIGR01494">
    <property type="entry name" value="ATPase_P-type"/>
    <property type="match status" value="1"/>
</dbReference>
<keyword evidence="5" id="KW-0104">Cadmium</keyword>
<dbReference type="Gene3D" id="2.70.150.10">
    <property type="entry name" value="Calcium-transporting ATPase, cytoplasmic transduction domain A"/>
    <property type="match status" value="1"/>
</dbReference>
<dbReference type="SFLD" id="SFLDG00002">
    <property type="entry name" value="C1.7:_P-type_atpase_like"/>
    <property type="match status" value="1"/>
</dbReference>
<dbReference type="SUPFAM" id="SSF55008">
    <property type="entry name" value="HMA, heavy metal-associated domain"/>
    <property type="match status" value="1"/>
</dbReference>
<dbReference type="Pfam" id="PF00122">
    <property type="entry name" value="E1-E2_ATPase"/>
    <property type="match status" value="1"/>
</dbReference>
<comment type="similarity">
    <text evidence="2 17">Belongs to the cation transport ATPase (P-type) (TC 3.A.3) family. Type IB subfamily.</text>
</comment>
<keyword evidence="6" id="KW-0597">Phosphoprotein</keyword>
<evidence type="ECO:0000256" key="8">
    <source>
        <dbReference type="ARBA" id="ARBA00022723"/>
    </source>
</evidence>
<dbReference type="PROSITE" id="PS00154">
    <property type="entry name" value="ATPASE_E1_E2"/>
    <property type="match status" value="1"/>
</dbReference>
<dbReference type="Pfam" id="PF00403">
    <property type="entry name" value="HMA"/>
    <property type="match status" value="1"/>
</dbReference>
<keyword evidence="9 17" id="KW-0547">Nucleotide-binding</keyword>
<evidence type="ECO:0000256" key="7">
    <source>
        <dbReference type="ARBA" id="ARBA00022692"/>
    </source>
</evidence>
<keyword evidence="4 17" id="KW-1003">Cell membrane</keyword>
<keyword evidence="7 17" id="KW-0812">Transmembrane</keyword>
<dbReference type="PRINTS" id="PR00119">
    <property type="entry name" value="CATATPASE"/>
</dbReference>
<feature type="transmembrane region" description="Helical" evidence="17">
    <location>
        <begin position="309"/>
        <end position="332"/>
    </location>
</feature>
<feature type="domain" description="HMA" evidence="18">
    <location>
        <begin position="4"/>
        <end position="67"/>
    </location>
</feature>
<keyword evidence="3" id="KW-0813">Transport</keyword>